<evidence type="ECO:0000256" key="4">
    <source>
        <dbReference type="ARBA" id="ARBA00022692"/>
    </source>
</evidence>
<dbReference type="PIRSF" id="PIRSF001296">
    <property type="entry name" value="K_ATPase_KdpC"/>
    <property type="match status" value="1"/>
</dbReference>
<evidence type="ECO:0000256" key="10">
    <source>
        <dbReference type="ARBA" id="ARBA00023136"/>
    </source>
</evidence>
<dbReference type="Proteomes" id="UP000257139">
    <property type="component" value="Chromosome CBM2594_a"/>
</dbReference>
<keyword evidence="8 11" id="KW-1133">Transmembrane helix</keyword>
<dbReference type="GO" id="GO:0008556">
    <property type="term" value="F:P-type potassium transmembrane transporter activity"/>
    <property type="evidence" value="ECO:0007669"/>
    <property type="project" value="InterPro"/>
</dbReference>
<comment type="subunit">
    <text evidence="11">The system is composed of three essential subunits: KdpA, KdpB and KdpC.</text>
</comment>
<evidence type="ECO:0000313" key="12">
    <source>
        <dbReference type="EMBL" id="SPC09375.1"/>
    </source>
</evidence>
<keyword evidence="5 11" id="KW-0547">Nucleotide-binding</keyword>
<evidence type="ECO:0000256" key="2">
    <source>
        <dbReference type="ARBA" id="ARBA00022475"/>
    </source>
</evidence>
<dbReference type="EMBL" id="OGUU01000008">
    <property type="protein sequence ID" value="SPC09375.1"/>
    <property type="molecule type" value="Genomic_DNA"/>
</dbReference>
<dbReference type="InterPro" id="IPR003820">
    <property type="entry name" value="KdpC"/>
</dbReference>
<sequence>MTTQMQSRQPSPAAMQAGLLRPMLVVFAGLSLVTGLLYPGVITAISRAVFPHQAGGSLIEKDGRTLGSALIGQPFSDPKYFWGRLSATAPMPYNAAASVGSNLGPGNPALTDAARARVDALRAADPDNRASVPVDLVTASGSGLDPHISPAAAEYQVARVARLRRLPVGQVRQLVAANTETPLLAVLGDPGVNVLKLNLALDAIAGK</sequence>
<organism evidence="12 13">
    <name type="scientific">Cupriavidus taiwanensis</name>
    <dbReference type="NCBI Taxonomy" id="164546"/>
    <lineage>
        <taxon>Bacteria</taxon>
        <taxon>Pseudomonadati</taxon>
        <taxon>Pseudomonadota</taxon>
        <taxon>Betaproteobacteria</taxon>
        <taxon>Burkholderiales</taxon>
        <taxon>Burkholderiaceae</taxon>
        <taxon>Cupriavidus</taxon>
    </lineage>
</organism>
<dbReference type="HAMAP" id="MF_00276">
    <property type="entry name" value="KdpC"/>
    <property type="match status" value="1"/>
</dbReference>
<evidence type="ECO:0000256" key="1">
    <source>
        <dbReference type="ARBA" id="ARBA00022448"/>
    </source>
</evidence>
<keyword evidence="10 11" id="KW-0472">Membrane</keyword>
<dbReference type="NCBIfam" id="NF001454">
    <property type="entry name" value="PRK00315.1"/>
    <property type="match status" value="1"/>
</dbReference>
<comment type="similarity">
    <text evidence="11">Belongs to the KdpC family.</text>
</comment>
<keyword evidence="4 11" id="KW-0812">Transmembrane</keyword>
<dbReference type="PANTHER" id="PTHR30042:SF2">
    <property type="entry name" value="POTASSIUM-TRANSPORTING ATPASE KDPC SUBUNIT"/>
    <property type="match status" value="1"/>
</dbReference>
<name>A0A7Z7NKJ1_9BURK</name>
<evidence type="ECO:0000256" key="7">
    <source>
        <dbReference type="ARBA" id="ARBA00022958"/>
    </source>
</evidence>
<evidence type="ECO:0000313" key="13">
    <source>
        <dbReference type="Proteomes" id="UP000257139"/>
    </source>
</evidence>
<dbReference type="NCBIfam" id="TIGR00681">
    <property type="entry name" value="kdpC"/>
    <property type="match status" value="1"/>
</dbReference>
<evidence type="ECO:0000256" key="11">
    <source>
        <dbReference type="HAMAP-Rule" id="MF_00276"/>
    </source>
</evidence>
<keyword evidence="2 11" id="KW-1003">Cell membrane</keyword>
<dbReference type="GO" id="GO:0005886">
    <property type="term" value="C:plasma membrane"/>
    <property type="evidence" value="ECO:0007669"/>
    <property type="project" value="UniProtKB-SubCell"/>
</dbReference>
<proteinExistence type="inferred from homology"/>
<accession>A0A7Z7NKJ1</accession>
<keyword evidence="7 11" id="KW-0630">Potassium</keyword>
<evidence type="ECO:0000256" key="8">
    <source>
        <dbReference type="ARBA" id="ARBA00022989"/>
    </source>
</evidence>
<reference evidence="12 13" key="1">
    <citation type="submission" date="2018-01" db="EMBL/GenBank/DDBJ databases">
        <authorList>
            <person name="Clerissi C."/>
        </authorList>
    </citation>
    <scope>NUCLEOTIDE SEQUENCE [LARGE SCALE GENOMIC DNA]</scope>
    <source>
        <strain evidence="12">Cupriavidus taiwanensis STM 6021</strain>
    </source>
</reference>
<protein>
    <recommendedName>
        <fullName evidence="11">Potassium-transporting ATPase KdpC subunit</fullName>
    </recommendedName>
    <alternativeName>
        <fullName evidence="11">ATP phosphohydrolase [potassium-transporting] C chain</fullName>
    </alternativeName>
    <alternativeName>
        <fullName evidence="11">Potassium-binding and translocating subunit C</fullName>
    </alternativeName>
    <alternativeName>
        <fullName evidence="11">Potassium-translocating ATPase C chain</fullName>
    </alternativeName>
</protein>
<keyword evidence="3 11" id="KW-0633">Potassium transport</keyword>
<comment type="function">
    <text evidence="11">Part of the high-affinity ATP-driven potassium transport (or Kdp) system, which catalyzes the hydrolysis of ATP coupled with the electrogenic transport of potassium into the cytoplasm. This subunit acts as a catalytic chaperone that increases the ATP-binding affinity of the ATP-hydrolyzing subunit KdpB by the formation of a transient KdpB/KdpC/ATP ternary complex.</text>
</comment>
<dbReference type="Pfam" id="PF02669">
    <property type="entry name" value="KdpC"/>
    <property type="match status" value="1"/>
</dbReference>
<gene>
    <name evidence="11 12" type="primary">kdpC</name>
    <name evidence="12" type="ORF">CBM2594_A40698</name>
</gene>
<dbReference type="GO" id="GO:0005524">
    <property type="term" value="F:ATP binding"/>
    <property type="evidence" value="ECO:0007669"/>
    <property type="project" value="UniProtKB-UniRule"/>
</dbReference>
<evidence type="ECO:0000256" key="5">
    <source>
        <dbReference type="ARBA" id="ARBA00022741"/>
    </source>
</evidence>
<comment type="caution">
    <text evidence="12">The sequence shown here is derived from an EMBL/GenBank/DDBJ whole genome shotgun (WGS) entry which is preliminary data.</text>
</comment>
<evidence type="ECO:0000256" key="6">
    <source>
        <dbReference type="ARBA" id="ARBA00022840"/>
    </source>
</evidence>
<evidence type="ECO:0000256" key="9">
    <source>
        <dbReference type="ARBA" id="ARBA00023065"/>
    </source>
</evidence>
<dbReference type="RefSeq" id="WP_025582496.1">
    <property type="nucleotide sequence ID" value="NZ_LT976871.1"/>
</dbReference>
<keyword evidence="1 11" id="KW-0813">Transport</keyword>
<dbReference type="PANTHER" id="PTHR30042">
    <property type="entry name" value="POTASSIUM-TRANSPORTING ATPASE C CHAIN"/>
    <property type="match status" value="1"/>
</dbReference>
<keyword evidence="9 11" id="KW-0406">Ion transport</keyword>
<evidence type="ECO:0000256" key="3">
    <source>
        <dbReference type="ARBA" id="ARBA00022538"/>
    </source>
</evidence>
<keyword evidence="6 11" id="KW-0067">ATP-binding</keyword>
<dbReference type="AlphaFoldDB" id="A0A7Z7NKJ1"/>
<comment type="subcellular location">
    <subcellularLocation>
        <location evidence="11">Cell membrane</location>
        <topology evidence="11">Single-pass membrane protein</topology>
    </subcellularLocation>
</comment>